<accession>A0A2T2NW76</accession>
<feature type="compositionally biased region" description="Basic and acidic residues" evidence="1">
    <location>
        <begin position="32"/>
        <end position="46"/>
    </location>
</feature>
<evidence type="ECO:0000313" key="3">
    <source>
        <dbReference type="Proteomes" id="UP000240883"/>
    </source>
</evidence>
<gene>
    <name evidence="2" type="ORF">BS50DRAFT_294198</name>
</gene>
<protein>
    <submittedName>
        <fullName evidence="2">Uncharacterized protein</fullName>
    </submittedName>
</protein>
<feature type="region of interest" description="Disordered" evidence="1">
    <location>
        <begin position="26"/>
        <end position="50"/>
    </location>
</feature>
<proteinExistence type="predicted"/>
<dbReference type="EMBL" id="KZ678132">
    <property type="protein sequence ID" value="PSN69677.1"/>
    <property type="molecule type" value="Genomic_DNA"/>
</dbReference>
<organism evidence="2 3">
    <name type="scientific">Corynespora cassiicola Philippines</name>
    <dbReference type="NCBI Taxonomy" id="1448308"/>
    <lineage>
        <taxon>Eukaryota</taxon>
        <taxon>Fungi</taxon>
        <taxon>Dikarya</taxon>
        <taxon>Ascomycota</taxon>
        <taxon>Pezizomycotina</taxon>
        <taxon>Dothideomycetes</taxon>
        <taxon>Pleosporomycetidae</taxon>
        <taxon>Pleosporales</taxon>
        <taxon>Corynesporascaceae</taxon>
        <taxon>Corynespora</taxon>
    </lineage>
</organism>
<evidence type="ECO:0000313" key="2">
    <source>
        <dbReference type="EMBL" id="PSN69677.1"/>
    </source>
</evidence>
<name>A0A2T2NW76_CORCC</name>
<dbReference type="AlphaFoldDB" id="A0A2T2NW76"/>
<reference evidence="2 3" key="1">
    <citation type="journal article" date="2018" name="Front. Microbiol.">
        <title>Genome-Wide Analysis of Corynespora cassiicola Leaf Fall Disease Putative Effectors.</title>
        <authorList>
            <person name="Lopez D."/>
            <person name="Ribeiro S."/>
            <person name="Label P."/>
            <person name="Fumanal B."/>
            <person name="Venisse J.S."/>
            <person name="Kohler A."/>
            <person name="de Oliveira R.R."/>
            <person name="Labutti K."/>
            <person name="Lipzen A."/>
            <person name="Lail K."/>
            <person name="Bauer D."/>
            <person name="Ohm R.A."/>
            <person name="Barry K.W."/>
            <person name="Spatafora J."/>
            <person name="Grigoriev I.V."/>
            <person name="Martin F.M."/>
            <person name="Pujade-Renaud V."/>
        </authorList>
    </citation>
    <scope>NUCLEOTIDE SEQUENCE [LARGE SCALE GENOMIC DNA]</scope>
    <source>
        <strain evidence="2 3">Philippines</strain>
    </source>
</reference>
<sequence>MENKMYTSLCHAMPCHVPLARSQCPSMHKQTHIKEEQKGKGEDKTKQNSKINLPRWYLPVPFHPIPSYPIPALRASAACARSSFYPTHPIQFNPPPLPSFGLDVGVMWCGR</sequence>
<keyword evidence="3" id="KW-1185">Reference proteome</keyword>
<dbReference type="Proteomes" id="UP000240883">
    <property type="component" value="Unassembled WGS sequence"/>
</dbReference>
<evidence type="ECO:0000256" key="1">
    <source>
        <dbReference type="SAM" id="MobiDB-lite"/>
    </source>
</evidence>